<gene>
    <name evidence="1" type="ORF">OE749_00515</name>
</gene>
<evidence type="ECO:0000313" key="1">
    <source>
        <dbReference type="EMBL" id="MCV2883174.1"/>
    </source>
</evidence>
<comment type="caution">
    <text evidence="1">The sequence shown here is derived from an EMBL/GenBank/DDBJ whole genome shotgun (WGS) entry which is preliminary data.</text>
</comment>
<dbReference type="RefSeq" id="WP_263710378.1">
    <property type="nucleotide sequence ID" value="NZ_JAOWKX010000001.1"/>
</dbReference>
<dbReference type="CDD" id="cd02440">
    <property type="entry name" value="AdoMet_MTases"/>
    <property type="match status" value="1"/>
</dbReference>
<keyword evidence="1" id="KW-0489">Methyltransferase</keyword>
<name>A0ABT3A3F3_9ALTE</name>
<dbReference type="EMBL" id="JAOWKX010000001">
    <property type="protein sequence ID" value="MCV2883174.1"/>
    <property type="molecule type" value="Genomic_DNA"/>
</dbReference>
<dbReference type="PANTHER" id="PTHR20974">
    <property type="entry name" value="UPF0585 PROTEIN CG18661"/>
    <property type="match status" value="1"/>
</dbReference>
<organism evidence="1 2">
    <name type="scientific">Fluctibacter corallii</name>
    <dbReference type="NCBI Taxonomy" id="2984329"/>
    <lineage>
        <taxon>Bacteria</taxon>
        <taxon>Pseudomonadati</taxon>
        <taxon>Pseudomonadota</taxon>
        <taxon>Gammaproteobacteria</taxon>
        <taxon>Alteromonadales</taxon>
        <taxon>Alteromonadaceae</taxon>
        <taxon>Fluctibacter</taxon>
    </lineage>
</organism>
<dbReference type="GO" id="GO:0008168">
    <property type="term" value="F:methyltransferase activity"/>
    <property type="evidence" value="ECO:0007669"/>
    <property type="project" value="UniProtKB-KW"/>
</dbReference>
<keyword evidence="2" id="KW-1185">Reference proteome</keyword>
<dbReference type="Pfam" id="PF06080">
    <property type="entry name" value="DUF938"/>
    <property type="match status" value="1"/>
</dbReference>
<dbReference type="PANTHER" id="PTHR20974:SF0">
    <property type="entry name" value="UPF0585 PROTEIN CG18661"/>
    <property type="match status" value="1"/>
</dbReference>
<dbReference type="InterPro" id="IPR029063">
    <property type="entry name" value="SAM-dependent_MTases_sf"/>
</dbReference>
<evidence type="ECO:0000313" key="2">
    <source>
        <dbReference type="Proteomes" id="UP001652504"/>
    </source>
</evidence>
<dbReference type="InterPro" id="IPR010342">
    <property type="entry name" value="DUF938"/>
</dbReference>
<accession>A0ABT3A3F3</accession>
<protein>
    <submittedName>
        <fullName evidence="1">Class I SAM-dependent methyltransferase</fullName>
    </submittedName>
</protein>
<keyword evidence="1" id="KW-0808">Transferase</keyword>
<proteinExistence type="predicted"/>
<dbReference type="Gene3D" id="3.40.50.150">
    <property type="entry name" value="Vaccinia Virus protein VP39"/>
    <property type="match status" value="1"/>
</dbReference>
<dbReference type="GO" id="GO:0032259">
    <property type="term" value="P:methylation"/>
    <property type="evidence" value="ECO:0007669"/>
    <property type="project" value="UniProtKB-KW"/>
</dbReference>
<reference evidence="1 2" key="1">
    <citation type="submission" date="2022-10" db="EMBL/GenBank/DDBJ databases">
        <title>Aestuariibacter sp. AA17 isolated from Montipora capitata coral fragment.</title>
        <authorList>
            <person name="Emsley S.A."/>
            <person name="Pfannmuller K.M."/>
            <person name="Loughran R.M."/>
            <person name="Shlafstein M."/>
            <person name="Papke E."/>
            <person name="Saw J.H."/>
            <person name="Ushijima B."/>
            <person name="Videau P."/>
        </authorList>
    </citation>
    <scope>NUCLEOTIDE SEQUENCE [LARGE SCALE GENOMIC DNA]</scope>
    <source>
        <strain evidence="1 2">AA17</strain>
    </source>
</reference>
<sequence>MDKPFSQACENNKQPILDVLKQHFATATSILEIGSGTGQHAVHFAAGLPHVEWHTSDQPQYHAGVQAWLLDANLENTTDPVPFTVGQDDWPNGRFDGVFTANTTHIMQPNIAQEMMRLVGTHLPEGGVFCQYGPFKIEGEFTSRSNAEFHQHLLAQGYGGIQDIETLMNWAPSLVLQHRVDMPANNMTLVWRKTA</sequence>
<dbReference type="Proteomes" id="UP001652504">
    <property type="component" value="Unassembled WGS sequence"/>
</dbReference>
<dbReference type="SUPFAM" id="SSF53335">
    <property type="entry name" value="S-adenosyl-L-methionine-dependent methyltransferases"/>
    <property type="match status" value="1"/>
</dbReference>